<feature type="region of interest" description="Disordered" evidence="1">
    <location>
        <begin position="306"/>
        <end position="334"/>
    </location>
</feature>
<feature type="compositionally biased region" description="Basic and acidic residues" evidence="1">
    <location>
        <begin position="87"/>
        <end position="104"/>
    </location>
</feature>
<sequence length="452" mass="49718">MPTTVSPMEYQHHNVFAQPSSDAPAMSTKFPTLLPTNSNERTGPDVSYGLGAFDLDIMASSSPLDGMLDDDLPSANRNGDPMETTDDQVRDPDQNKHQDKKTMDSTKCSKTKSPPRTKHECLYRLSSLNLKLLDCLSAAEDHPITLEDILAYKSPCDTSETKSCKNIIGFLLESSQEFLDAIQALKDLMERQGKESSYDSYHNSEDFLADSLDTSVFFNNETRNKSQNGDGDTVYSQFSGTTLHPSGGETTPGSTISPHSKRSGGHCSGPTTLTIMTCCIWLFHGYEAVFSAIHNALLSQNQQRKDRRASLSGHDGRIGDAQEGQEMSPQSKSWKADLAPSLLPNVRIGGFQLDGHPHLQIEMLIYISCRILNQMESVLGIDTRPAEKNIADPATVPLSCRDKAFLDPRCTPTFLRSLLCGTDGDEDGHSTSSPTTLIEGIVKKIRRMLDMM</sequence>
<protein>
    <submittedName>
        <fullName evidence="2">Uncharacterized protein</fullName>
    </submittedName>
</protein>
<feature type="region of interest" description="Disordered" evidence="1">
    <location>
        <begin position="221"/>
        <end position="267"/>
    </location>
</feature>
<name>A0AAE0D9J3_COLKA</name>
<evidence type="ECO:0000313" key="2">
    <source>
        <dbReference type="EMBL" id="KAK2770249.1"/>
    </source>
</evidence>
<comment type="caution">
    <text evidence="2">The sequence shown here is derived from an EMBL/GenBank/DDBJ whole genome shotgun (WGS) entry which is preliminary data.</text>
</comment>
<feature type="region of interest" description="Disordered" evidence="1">
    <location>
        <begin position="64"/>
        <end position="116"/>
    </location>
</feature>
<dbReference type="AlphaFoldDB" id="A0AAE0D9J3"/>
<dbReference type="EMBL" id="VYYT01000099">
    <property type="protein sequence ID" value="KAK2770249.1"/>
    <property type="molecule type" value="Genomic_DNA"/>
</dbReference>
<accession>A0AAE0D9J3</accession>
<reference evidence="2" key="1">
    <citation type="submission" date="2023-02" db="EMBL/GenBank/DDBJ databases">
        <title>Colletotrichum kahawae CIFC_Que2 genome sequencing and assembly.</title>
        <authorList>
            <person name="Baroncelli R."/>
        </authorList>
    </citation>
    <scope>NUCLEOTIDE SEQUENCE</scope>
    <source>
        <strain evidence="2">CIFC_Que2</strain>
    </source>
</reference>
<proteinExistence type="predicted"/>
<keyword evidence="3" id="KW-1185">Reference proteome</keyword>
<feature type="compositionally biased region" description="Polar residues" evidence="1">
    <location>
        <begin position="221"/>
        <end position="258"/>
    </location>
</feature>
<feature type="region of interest" description="Disordered" evidence="1">
    <location>
        <begin position="16"/>
        <end position="42"/>
    </location>
</feature>
<evidence type="ECO:0000313" key="3">
    <source>
        <dbReference type="Proteomes" id="UP001281614"/>
    </source>
</evidence>
<organism evidence="2 3">
    <name type="scientific">Colletotrichum kahawae</name>
    <name type="common">Coffee berry disease fungus</name>
    <dbReference type="NCBI Taxonomy" id="34407"/>
    <lineage>
        <taxon>Eukaryota</taxon>
        <taxon>Fungi</taxon>
        <taxon>Dikarya</taxon>
        <taxon>Ascomycota</taxon>
        <taxon>Pezizomycotina</taxon>
        <taxon>Sordariomycetes</taxon>
        <taxon>Hypocreomycetidae</taxon>
        <taxon>Glomerellales</taxon>
        <taxon>Glomerellaceae</taxon>
        <taxon>Colletotrichum</taxon>
        <taxon>Colletotrichum gloeosporioides species complex</taxon>
    </lineage>
</organism>
<gene>
    <name evidence="2" type="ORF">CKAH01_14827</name>
</gene>
<dbReference type="Proteomes" id="UP001281614">
    <property type="component" value="Unassembled WGS sequence"/>
</dbReference>
<evidence type="ECO:0000256" key="1">
    <source>
        <dbReference type="SAM" id="MobiDB-lite"/>
    </source>
</evidence>